<feature type="region of interest" description="Disordered" evidence="1">
    <location>
        <begin position="125"/>
        <end position="146"/>
    </location>
</feature>
<evidence type="ECO:0000256" key="1">
    <source>
        <dbReference type="SAM" id="MobiDB-lite"/>
    </source>
</evidence>
<feature type="compositionally biased region" description="Low complexity" evidence="1">
    <location>
        <begin position="128"/>
        <end position="146"/>
    </location>
</feature>
<reference evidence="2" key="1">
    <citation type="submission" date="2014-09" db="EMBL/GenBank/DDBJ databases">
        <authorList>
            <person name="Magalhaes I.L.F."/>
            <person name="Oliveira U."/>
            <person name="Santos F.R."/>
            <person name="Vidigal T.H.D.A."/>
            <person name="Brescovit A.D."/>
            <person name="Santos A.J."/>
        </authorList>
    </citation>
    <scope>NUCLEOTIDE SEQUENCE</scope>
    <source>
        <tissue evidence="2">Shoot tissue taken approximately 20 cm above the soil surface</tissue>
    </source>
</reference>
<evidence type="ECO:0000313" key="2">
    <source>
        <dbReference type="EMBL" id="JAD89839.1"/>
    </source>
</evidence>
<sequence>MQSQRALNTLENFNEHAPRGKVKRSTLTRASSDPSIAEHDEDSKEKKLLQSQNEWLKKELKNQEHKLKLEEGVRVESLRLELFKCHKASVEKFKLMQAEIRHYQAQCDLLKKGLAQHIAERVSTANISPVTPDTSDSSSNSSGSTKLSCTSKGMEYLELLECGQSALSPVEECTITNQFTNLFLGDSPSRGGDAMVLESINHQGEEGRQTENTIHISTPCIACKQKNVLEITLLVPNVEVERAFACHSCGCTGRLKINFQA</sequence>
<reference evidence="2" key="2">
    <citation type="journal article" date="2015" name="Data Brief">
        <title>Shoot transcriptome of the giant reed, Arundo donax.</title>
        <authorList>
            <person name="Barrero R.A."/>
            <person name="Guerrero F.D."/>
            <person name="Moolhuijzen P."/>
            <person name="Goolsby J.A."/>
            <person name="Tidwell J."/>
            <person name="Bellgard S.E."/>
            <person name="Bellgard M.I."/>
        </authorList>
    </citation>
    <scope>NUCLEOTIDE SEQUENCE</scope>
    <source>
        <tissue evidence="2">Shoot tissue taken approximately 20 cm above the soil surface</tissue>
    </source>
</reference>
<dbReference type="AlphaFoldDB" id="A0A0A9DMM3"/>
<feature type="compositionally biased region" description="Polar residues" evidence="1">
    <location>
        <begin position="1"/>
        <end position="12"/>
    </location>
</feature>
<protein>
    <submittedName>
        <fullName evidence="2">Uncharacterized protein</fullName>
    </submittedName>
</protein>
<feature type="compositionally biased region" description="Basic and acidic residues" evidence="1">
    <location>
        <begin position="36"/>
        <end position="47"/>
    </location>
</feature>
<feature type="region of interest" description="Disordered" evidence="1">
    <location>
        <begin position="1"/>
        <end position="47"/>
    </location>
</feature>
<accession>A0A0A9DMM3</accession>
<organism evidence="2">
    <name type="scientific">Arundo donax</name>
    <name type="common">Giant reed</name>
    <name type="synonym">Donax arundinaceus</name>
    <dbReference type="NCBI Taxonomy" id="35708"/>
    <lineage>
        <taxon>Eukaryota</taxon>
        <taxon>Viridiplantae</taxon>
        <taxon>Streptophyta</taxon>
        <taxon>Embryophyta</taxon>
        <taxon>Tracheophyta</taxon>
        <taxon>Spermatophyta</taxon>
        <taxon>Magnoliopsida</taxon>
        <taxon>Liliopsida</taxon>
        <taxon>Poales</taxon>
        <taxon>Poaceae</taxon>
        <taxon>PACMAD clade</taxon>
        <taxon>Arundinoideae</taxon>
        <taxon>Arundineae</taxon>
        <taxon>Arundo</taxon>
    </lineage>
</organism>
<dbReference type="EMBL" id="GBRH01208056">
    <property type="protein sequence ID" value="JAD89839.1"/>
    <property type="molecule type" value="Transcribed_RNA"/>
</dbReference>
<name>A0A0A9DMM3_ARUDO</name>
<proteinExistence type="predicted"/>